<keyword evidence="2" id="KW-0472">Membrane</keyword>
<evidence type="ECO:0000313" key="5">
    <source>
        <dbReference type="Proteomes" id="UP000800036"/>
    </source>
</evidence>
<gene>
    <name evidence="4" type="ORF">BU23DRAFT_570637</name>
</gene>
<dbReference type="AlphaFoldDB" id="A0A6A5V0Q7"/>
<feature type="region of interest" description="Disordered" evidence="1">
    <location>
        <begin position="355"/>
        <end position="408"/>
    </location>
</feature>
<sequence>MWWSRTPDRIDARPNTTFAAQRFALSRPCRHLLQGHAGTEKVRTSHLSSLTRSAVAASLTESRVKVRGERAGAGRAFIFVVLAFFAPATAIMAIIPDCPGLKVEVIVDGNALKEYDDYESRGNGTTNLRPVVSVESVSGAKFQIRITYEAGFSKMHGVRSAISIDGNFVASTITRKSRMTSGVPLTISGITSRVSGQTMEAAFKFSDLMTSKGGVSPGNDISELLGKIKFQFHYIKNITRCGRVRDRERVLPMQEAVPAKAASLGALSHVVRGAEPMYKRTTVRYMLKYDKVEKDVFAAIGLQISFVSWVSQPAKLHYMVDINVLLNHYTGRTNTWKGFDRAALGALLGHHKAARAKSGDVNGNGNRKDNDNSGKKRANSDANIKREREDNRDTKSEDTDDFIETGSRPVKLVRTAKKAIEVIELD</sequence>
<evidence type="ECO:0000256" key="2">
    <source>
        <dbReference type="SAM" id="Phobius"/>
    </source>
</evidence>
<evidence type="ECO:0000313" key="4">
    <source>
        <dbReference type="EMBL" id="KAF1970458.1"/>
    </source>
</evidence>
<dbReference type="PANTHER" id="PTHR36223">
    <property type="entry name" value="BETA-LACTAMASE-TYPE TRANSPEPTIDASE FOLD DOMAIN CONTAINING PROTEIN"/>
    <property type="match status" value="1"/>
</dbReference>
<evidence type="ECO:0000256" key="1">
    <source>
        <dbReference type="SAM" id="MobiDB-lite"/>
    </source>
</evidence>
<accession>A0A6A5V0Q7</accession>
<dbReference type="OrthoDB" id="3364132at2759"/>
<feature type="domain" description="DUF7918" evidence="3">
    <location>
        <begin position="100"/>
        <end position="280"/>
    </location>
</feature>
<dbReference type="InterPro" id="IPR057678">
    <property type="entry name" value="DUF7918"/>
</dbReference>
<dbReference type="EMBL" id="ML976700">
    <property type="protein sequence ID" value="KAF1970458.1"/>
    <property type="molecule type" value="Genomic_DNA"/>
</dbReference>
<dbReference type="PANTHER" id="PTHR36223:SF1">
    <property type="entry name" value="TRANSCRIPTION ELONGATION FACTOR EAF N-TERMINAL DOMAIN-CONTAINING PROTEIN"/>
    <property type="match status" value="1"/>
</dbReference>
<dbReference type="Pfam" id="PF25534">
    <property type="entry name" value="DUF7918"/>
    <property type="match status" value="1"/>
</dbReference>
<name>A0A6A5V0Q7_9PLEO</name>
<dbReference type="Proteomes" id="UP000800036">
    <property type="component" value="Unassembled WGS sequence"/>
</dbReference>
<keyword evidence="2" id="KW-1133">Transmembrane helix</keyword>
<feature type="transmembrane region" description="Helical" evidence="2">
    <location>
        <begin position="76"/>
        <end position="95"/>
    </location>
</feature>
<keyword evidence="5" id="KW-1185">Reference proteome</keyword>
<feature type="compositionally biased region" description="Basic and acidic residues" evidence="1">
    <location>
        <begin position="383"/>
        <end position="397"/>
    </location>
</feature>
<reference evidence="4" key="1">
    <citation type="journal article" date="2020" name="Stud. Mycol.">
        <title>101 Dothideomycetes genomes: a test case for predicting lifestyles and emergence of pathogens.</title>
        <authorList>
            <person name="Haridas S."/>
            <person name="Albert R."/>
            <person name="Binder M."/>
            <person name="Bloem J."/>
            <person name="Labutti K."/>
            <person name="Salamov A."/>
            <person name="Andreopoulos B."/>
            <person name="Baker S."/>
            <person name="Barry K."/>
            <person name="Bills G."/>
            <person name="Bluhm B."/>
            <person name="Cannon C."/>
            <person name="Castanera R."/>
            <person name="Culley D."/>
            <person name="Daum C."/>
            <person name="Ezra D."/>
            <person name="Gonzalez J."/>
            <person name="Henrissat B."/>
            <person name="Kuo A."/>
            <person name="Liang C."/>
            <person name="Lipzen A."/>
            <person name="Lutzoni F."/>
            <person name="Magnuson J."/>
            <person name="Mondo S."/>
            <person name="Nolan M."/>
            <person name="Ohm R."/>
            <person name="Pangilinan J."/>
            <person name="Park H.-J."/>
            <person name="Ramirez L."/>
            <person name="Alfaro M."/>
            <person name="Sun H."/>
            <person name="Tritt A."/>
            <person name="Yoshinaga Y."/>
            <person name="Zwiers L.-H."/>
            <person name="Turgeon B."/>
            <person name="Goodwin S."/>
            <person name="Spatafora J."/>
            <person name="Crous P."/>
            <person name="Grigoriev I."/>
        </authorList>
    </citation>
    <scope>NUCLEOTIDE SEQUENCE</scope>
    <source>
        <strain evidence="4">CBS 107.79</strain>
    </source>
</reference>
<proteinExistence type="predicted"/>
<keyword evidence="2" id="KW-0812">Transmembrane</keyword>
<organism evidence="4 5">
    <name type="scientific">Bimuria novae-zelandiae CBS 107.79</name>
    <dbReference type="NCBI Taxonomy" id="1447943"/>
    <lineage>
        <taxon>Eukaryota</taxon>
        <taxon>Fungi</taxon>
        <taxon>Dikarya</taxon>
        <taxon>Ascomycota</taxon>
        <taxon>Pezizomycotina</taxon>
        <taxon>Dothideomycetes</taxon>
        <taxon>Pleosporomycetidae</taxon>
        <taxon>Pleosporales</taxon>
        <taxon>Massarineae</taxon>
        <taxon>Didymosphaeriaceae</taxon>
        <taxon>Bimuria</taxon>
    </lineage>
</organism>
<protein>
    <recommendedName>
        <fullName evidence="3">DUF7918 domain-containing protein</fullName>
    </recommendedName>
</protein>
<evidence type="ECO:0000259" key="3">
    <source>
        <dbReference type="Pfam" id="PF25534"/>
    </source>
</evidence>